<sequence>MLHILVSLKLGLGRAKILQPPWMVMAETILISEAKVSIPEWIFLIINILTELLSAAFDQLSSVNKHRYAFIAMLMSLAAAVTCIIELAYKAGKESGKASCPGSCPGFIIHLQIKGVLVLSPNGRISLCHSANYFISNCLCFLPPTY</sequence>
<feature type="transmembrane region" description="Helical" evidence="1">
    <location>
        <begin position="69"/>
        <end position="89"/>
    </location>
</feature>
<dbReference type="EMBL" id="JBBPBM010000001">
    <property type="protein sequence ID" value="KAK8600500.1"/>
    <property type="molecule type" value="Genomic_DNA"/>
</dbReference>
<evidence type="ECO:0000313" key="2">
    <source>
        <dbReference type="EMBL" id="KAK8600500.1"/>
    </source>
</evidence>
<keyword evidence="1" id="KW-1133">Transmembrane helix</keyword>
<reference evidence="2 3" key="1">
    <citation type="journal article" date="2024" name="G3 (Bethesda)">
        <title>Genome assembly of Hibiscus sabdariffa L. provides insights into metabolisms of medicinal natural products.</title>
        <authorList>
            <person name="Kim T."/>
        </authorList>
    </citation>
    <scope>NUCLEOTIDE SEQUENCE [LARGE SCALE GENOMIC DNA]</scope>
    <source>
        <strain evidence="2">TK-2024</strain>
        <tissue evidence="2">Old leaves</tissue>
    </source>
</reference>
<organism evidence="2 3">
    <name type="scientific">Hibiscus sabdariffa</name>
    <name type="common">roselle</name>
    <dbReference type="NCBI Taxonomy" id="183260"/>
    <lineage>
        <taxon>Eukaryota</taxon>
        <taxon>Viridiplantae</taxon>
        <taxon>Streptophyta</taxon>
        <taxon>Embryophyta</taxon>
        <taxon>Tracheophyta</taxon>
        <taxon>Spermatophyta</taxon>
        <taxon>Magnoliopsida</taxon>
        <taxon>eudicotyledons</taxon>
        <taxon>Gunneridae</taxon>
        <taxon>Pentapetalae</taxon>
        <taxon>rosids</taxon>
        <taxon>malvids</taxon>
        <taxon>Malvales</taxon>
        <taxon>Malvaceae</taxon>
        <taxon>Malvoideae</taxon>
        <taxon>Hibiscus</taxon>
    </lineage>
</organism>
<keyword evidence="1" id="KW-0812">Transmembrane</keyword>
<dbReference type="PANTHER" id="PTHR48473:SF1">
    <property type="entry name" value="TIR DOMAIN-CONTAINING PROTEIN"/>
    <property type="match status" value="1"/>
</dbReference>
<keyword evidence="1" id="KW-0472">Membrane</keyword>
<name>A0ABR2GCL4_9ROSI</name>
<comment type="caution">
    <text evidence="2">The sequence shown here is derived from an EMBL/GenBank/DDBJ whole genome shotgun (WGS) entry which is preliminary data.</text>
</comment>
<dbReference type="Proteomes" id="UP001472677">
    <property type="component" value="Unassembled WGS sequence"/>
</dbReference>
<dbReference type="PANTHER" id="PTHR48473">
    <property type="entry name" value="TIR DOMAIN-CONTAINING PROTEIN"/>
    <property type="match status" value="1"/>
</dbReference>
<keyword evidence="3" id="KW-1185">Reference proteome</keyword>
<proteinExistence type="predicted"/>
<protein>
    <submittedName>
        <fullName evidence="2">Uncharacterized protein</fullName>
    </submittedName>
</protein>
<evidence type="ECO:0000313" key="3">
    <source>
        <dbReference type="Proteomes" id="UP001472677"/>
    </source>
</evidence>
<accession>A0ABR2GCL4</accession>
<gene>
    <name evidence="2" type="ORF">V6N12_050353</name>
</gene>
<evidence type="ECO:0000256" key="1">
    <source>
        <dbReference type="SAM" id="Phobius"/>
    </source>
</evidence>